<comment type="caution">
    <text evidence="1">The sequence shown here is derived from an EMBL/GenBank/DDBJ whole genome shotgun (WGS) entry which is preliminary data.</text>
</comment>
<dbReference type="EMBL" id="BSTX01000002">
    <property type="protein sequence ID" value="GLZ77805.1"/>
    <property type="molecule type" value="Genomic_DNA"/>
</dbReference>
<keyword evidence="2" id="KW-1185">Reference proteome</keyword>
<organism evidence="1 2">
    <name type="scientific">Actinorhabdospora filicis</name>
    <dbReference type="NCBI Taxonomy" id="1785913"/>
    <lineage>
        <taxon>Bacteria</taxon>
        <taxon>Bacillati</taxon>
        <taxon>Actinomycetota</taxon>
        <taxon>Actinomycetes</taxon>
        <taxon>Micromonosporales</taxon>
        <taxon>Micromonosporaceae</taxon>
        <taxon>Actinorhabdospora</taxon>
    </lineage>
</organism>
<protein>
    <submittedName>
        <fullName evidence="1">Uncharacterized protein</fullName>
    </submittedName>
</protein>
<dbReference type="Proteomes" id="UP001165079">
    <property type="component" value="Unassembled WGS sequence"/>
</dbReference>
<proteinExistence type="predicted"/>
<dbReference type="Gene3D" id="2.40.30.10">
    <property type="entry name" value="Translation factors"/>
    <property type="match status" value="1"/>
</dbReference>
<reference evidence="1" key="1">
    <citation type="submission" date="2023-03" db="EMBL/GenBank/DDBJ databases">
        <title>Actinorhabdospora filicis NBRC 111898.</title>
        <authorList>
            <person name="Ichikawa N."/>
            <person name="Sato H."/>
            <person name="Tonouchi N."/>
        </authorList>
    </citation>
    <scope>NUCLEOTIDE SEQUENCE</scope>
    <source>
        <strain evidence="1">NBRC 111898</strain>
    </source>
</reference>
<gene>
    <name evidence="1" type="ORF">Afil01_26120</name>
</gene>
<sequence>MARGYAGAMARVYGAVEHTVTVAAVEDLTPHYRRITFDAPELFTGEPFEPAAWVRL</sequence>
<accession>A0A9W6SKX5</accession>
<evidence type="ECO:0000313" key="1">
    <source>
        <dbReference type="EMBL" id="GLZ77805.1"/>
    </source>
</evidence>
<evidence type="ECO:0000313" key="2">
    <source>
        <dbReference type="Proteomes" id="UP001165079"/>
    </source>
</evidence>
<dbReference type="AlphaFoldDB" id="A0A9W6SKX5"/>
<dbReference type="RefSeq" id="WP_285662986.1">
    <property type="nucleotide sequence ID" value="NZ_BSTX01000002.1"/>
</dbReference>
<name>A0A9W6SKX5_9ACTN</name>